<accession>A0AAN8GFY9</accession>
<evidence type="ECO:0000313" key="2">
    <source>
        <dbReference type="EMBL" id="KAK6165939.1"/>
    </source>
</evidence>
<evidence type="ECO:0000256" key="1">
    <source>
        <dbReference type="SAM" id="MobiDB-lite"/>
    </source>
</evidence>
<proteinExistence type="predicted"/>
<reference evidence="2 3" key="1">
    <citation type="submission" date="2024-01" db="EMBL/GenBank/DDBJ databases">
        <title>The genome of the rayed Mediterranean limpet Patella caerulea (Linnaeus, 1758).</title>
        <authorList>
            <person name="Anh-Thu Weber A."/>
            <person name="Halstead-Nussloch G."/>
        </authorList>
    </citation>
    <scope>NUCLEOTIDE SEQUENCE [LARGE SCALE GENOMIC DNA]</scope>
    <source>
        <strain evidence="2">AATW-2023a</strain>
        <tissue evidence="2">Whole specimen</tissue>
    </source>
</reference>
<comment type="caution">
    <text evidence="2">The sequence shown here is derived from an EMBL/GenBank/DDBJ whole genome shotgun (WGS) entry which is preliminary data.</text>
</comment>
<dbReference type="Proteomes" id="UP001347796">
    <property type="component" value="Unassembled WGS sequence"/>
</dbReference>
<name>A0AAN8GFY9_PATCE</name>
<gene>
    <name evidence="2" type="ORF">SNE40_022745</name>
</gene>
<keyword evidence="3" id="KW-1185">Reference proteome</keyword>
<dbReference type="EMBL" id="JAZGQO010000021">
    <property type="protein sequence ID" value="KAK6165939.1"/>
    <property type="molecule type" value="Genomic_DNA"/>
</dbReference>
<feature type="region of interest" description="Disordered" evidence="1">
    <location>
        <begin position="252"/>
        <end position="287"/>
    </location>
</feature>
<dbReference type="AlphaFoldDB" id="A0AAN8GFY9"/>
<sequence length="294" mass="33423">MDNFRIRPLFFSIRDDSYAAVRRWNNRQITYNILKNVRPVHRNLSRQMNNKIGHGDGNTIPGDSTTKLSDEESATDVINRNLNTEGIIYKNIPISRTENGARDEVEQIIYEGQIAPNVSGTFSKIETYRSLWIPVHSELMSRTYRTTEVSGEALLLESIKRSSIHGTVPVGVKQFKPRSSEVDATERIMLRILQTVMTDRDLSETLKKTRLSDKLETDLSKLQEQNERNAILIRSTQQYARITRKHNTIGSGVKEGSLVESPKLQKGNRNSLAEVGDNETTGTKKGRNFLKVSF</sequence>
<organism evidence="2 3">
    <name type="scientific">Patella caerulea</name>
    <name type="common">Rayed Mediterranean limpet</name>
    <dbReference type="NCBI Taxonomy" id="87958"/>
    <lineage>
        <taxon>Eukaryota</taxon>
        <taxon>Metazoa</taxon>
        <taxon>Spiralia</taxon>
        <taxon>Lophotrochozoa</taxon>
        <taxon>Mollusca</taxon>
        <taxon>Gastropoda</taxon>
        <taxon>Patellogastropoda</taxon>
        <taxon>Patelloidea</taxon>
        <taxon>Patellidae</taxon>
        <taxon>Patella</taxon>
    </lineage>
</organism>
<protein>
    <submittedName>
        <fullName evidence="2">Uncharacterized protein</fullName>
    </submittedName>
</protein>
<evidence type="ECO:0000313" key="3">
    <source>
        <dbReference type="Proteomes" id="UP001347796"/>
    </source>
</evidence>
<feature type="region of interest" description="Disordered" evidence="1">
    <location>
        <begin position="49"/>
        <end position="72"/>
    </location>
</feature>